<dbReference type="Gene3D" id="3.10.180.10">
    <property type="entry name" value="2,3-Dihydroxybiphenyl 1,2-Dioxygenase, domain 1"/>
    <property type="match status" value="1"/>
</dbReference>
<reference evidence="2 3" key="1">
    <citation type="submission" date="2020-04" db="EMBL/GenBank/DDBJ databases">
        <authorList>
            <person name="De Canck E."/>
        </authorList>
    </citation>
    <scope>NUCLEOTIDE SEQUENCE [LARGE SCALE GENOMIC DNA]</scope>
    <source>
        <strain evidence="2 3">LMG 29739</strain>
    </source>
</reference>
<dbReference type="PANTHER" id="PTHR21366">
    <property type="entry name" value="GLYOXALASE FAMILY PROTEIN"/>
    <property type="match status" value="1"/>
</dbReference>
<organism evidence="2 3">
    <name type="scientific">Paraburkholderia solisilvae</name>
    <dbReference type="NCBI Taxonomy" id="624376"/>
    <lineage>
        <taxon>Bacteria</taxon>
        <taxon>Pseudomonadati</taxon>
        <taxon>Pseudomonadota</taxon>
        <taxon>Betaproteobacteria</taxon>
        <taxon>Burkholderiales</taxon>
        <taxon>Burkholderiaceae</taxon>
        <taxon>Paraburkholderia</taxon>
    </lineage>
</organism>
<accession>A0A6J5DP58</accession>
<dbReference type="PANTHER" id="PTHR21366:SF30">
    <property type="entry name" value="BLL2330 PROTEIN"/>
    <property type="match status" value="1"/>
</dbReference>
<dbReference type="InterPro" id="IPR037523">
    <property type="entry name" value="VOC_core"/>
</dbReference>
<evidence type="ECO:0000313" key="2">
    <source>
        <dbReference type="EMBL" id="CAB3754616.1"/>
    </source>
</evidence>
<gene>
    <name evidence="2" type="ORF">LMG29739_01974</name>
</gene>
<dbReference type="RefSeq" id="WP_175110712.1">
    <property type="nucleotide sequence ID" value="NZ_CADIKF010000012.1"/>
</dbReference>
<dbReference type="PROSITE" id="PS51819">
    <property type="entry name" value="VOC"/>
    <property type="match status" value="1"/>
</dbReference>
<dbReference type="InterPro" id="IPR029068">
    <property type="entry name" value="Glyas_Bleomycin-R_OHBP_Dase"/>
</dbReference>
<dbReference type="SUPFAM" id="SSF54593">
    <property type="entry name" value="Glyoxalase/Bleomycin resistance protein/Dihydroxybiphenyl dioxygenase"/>
    <property type="match status" value="1"/>
</dbReference>
<dbReference type="AlphaFoldDB" id="A0A6J5DP58"/>
<dbReference type="Proteomes" id="UP000494329">
    <property type="component" value="Unassembled WGS sequence"/>
</dbReference>
<evidence type="ECO:0000259" key="1">
    <source>
        <dbReference type="PROSITE" id="PS51819"/>
    </source>
</evidence>
<evidence type="ECO:0000313" key="3">
    <source>
        <dbReference type="Proteomes" id="UP000494329"/>
    </source>
</evidence>
<protein>
    <recommendedName>
        <fullName evidence="1">VOC domain-containing protein</fullName>
    </recommendedName>
</protein>
<sequence length="174" mass="19794">MAGYSNAIKGLHHNAYRCRDSEETRWFYEDLLGLRLAAAMELSVTKTGRQIKALHTFFEMGDHSFLAFFELVGEDREGMFDPKSDFDLHIALTIPDVKTQLEFKDKALAAGVEVRGPSEHTVAQSIYLRDPNGYVIELTVNGERYTELMAEHLHGARGNLDRWQRTKHEAPVQA</sequence>
<dbReference type="CDD" id="cd06587">
    <property type="entry name" value="VOC"/>
    <property type="match status" value="1"/>
</dbReference>
<dbReference type="InterPro" id="IPR050383">
    <property type="entry name" value="GlyoxalaseI/FosfomycinResist"/>
</dbReference>
<name>A0A6J5DP58_9BURK</name>
<dbReference type="EMBL" id="CADIKF010000012">
    <property type="protein sequence ID" value="CAB3754616.1"/>
    <property type="molecule type" value="Genomic_DNA"/>
</dbReference>
<feature type="domain" description="VOC" evidence="1">
    <location>
        <begin position="10"/>
        <end position="141"/>
    </location>
</feature>
<dbReference type="InterPro" id="IPR004360">
    <property type="entry name" value="Glyas_Fos-R_dOase_dom"/>
</dbReference>
<proteinExistence type="predicted"/>
<keyword evidence="3" id="KW-1185">Reference proteome</keyword>
<dbReference type="Pfam" id="PF00903">
    <property type="entry name" value="Glyoxalase"/>
    <property type="match status" value="1"/>
</dbReference>